<dbReference type="NCBIfam" id="TIGR00042">
    <property type="entry name" value="RdgB/HAM1 family non-canonical purine NTP pyrophosphatase"/>
    <property type="match status" value="1"/>
</dbReference>
<name>A0A9X3AHI4_9GAMM</name>
<keyword evidence="4 10" id="KW-0547">Nucleotide-binding</keyword>
<evidence type="ECO:0000256" key="11">
    <source>
        <dbReference type="RuleBase" id="RU003781"/>
    </source>
</evidence>
<evidence type="ECO:0000313" key="13">
    <source>
        <dbReference type="Proteomes" id="UP001147830"/>
    </source>
</evidence>
<dbReference type="InterPro" id="IPR029001">
    <property type="entry name" value="ITPase-like_fam"/>
</dbReference>
<dbReference type="HAMAP" id="MF_01405">
    <property type="entry name" value="Non_canon_purine_NTPase"/>
    <property type="match status" value="1"/>
</dbReference>
<feature type="binding site" evidence="10">
    <location>
        <begin position="190"/>
        <end position="191"/>
    </location>
    <ligand>
        <name>substrate</name>
    </ligand>
</feature>
<dbReference type="CDD" id="cd00515">
    <property type="entry name" value="HAM1"/>
    <property type="match status" value="1"/>
</dbReference>
<evidence type="ECO:0000256" key="6">
    <source>
        <dbReference type="ARBA" id="ARBA00022842"/>
    </source>
</evidence>
<dbReference type="Proteomes" id="UP001147830">
    <property type="component" value="Unassembled WGS sequence"/>
</dbReference>
<evidence type="ECO:0000256" key="5">
    <source>
        <dbReference type="ARBA" id="ARBA00022801"/>
    </source>
</evidence>
<feature type="binding site" evidence="10">
    <location>
        <position position="44"/>
    </location>
    <ligand>
        <name>Mg(2+)</name>
        <dbReference type="ChEBI" id="CHEBI:18420"/>
    </ligand>
</feature>
<gene>
    <name evidence="12" type="primary">rdgB</name>
    <name evidence="12" type="ORF">NYR02_10240</name>
</gene>
<dbReference type="GO" id="GO:0005829">
    <property type="term" value="C:cytosol"/>
    <property type="evidence" value="ECO:0007669"/>
    <property type="project" value="TreeGrafter"/>
</dbReference>
<evidence type="ECO:0000256" key="1">
    <source>
        <dbReference type="ARBA" id="ARBA00008023"/>
    </source>
</evidence>
<reference evidence="12" key="2">
    <citation type="submission" date="2022-08" db="EMBL/GenBank/DDBJ databases">
        <authorList>
            <person name="Dong C."/>
        </authorList>
    </citation>
    <scope>NUCLEOTIDE SEQUENCE</scope>
    <source>
        <strain evidence="12">59MF3M-4</strain>
    </source>
</reference>
<dbReference type="GO" id="GO:0017111">
    <property type="term" value="F:ribonucleoside triphosphate phosphatase activity"/>
    <property type="evidence" value="ECO:0007669"/>
    <property type="project" value="InterPro"/>
</dbReference>
<dbReference type="PANTHER" id="PTHR11067:SF9">
    <property type="entry name" value="INOSINE TRIPHOSPHATE PYROPHOSPHATASE"/>
    <property type="match status" value="1"/>
</dbReference>
<dbReference type="GO" id="GO:0036220">
    <property type="term" value="F:ITP diphosphatase activity"/>
    <property type="evidence" value="ECO:0007669"/>
    <property type="project" value="UniProtKB-UniRule"/>
</dbReference>
<comment type="catalytic activity">
    <reaction evidence="10">
        <text>ITP + H2O = IMP + diphosphate + H(+)</text>
        <dbReference type="Rhea" id="RHEA:29399"/>
        <dbReference type="ChEBI" id="CHEBI:15377"/>
        <dbReference type="ChEBI" id="CHEBI:15378"/>
        <dbReference type="ChEBI" id="CHEBI:33019"/>
        <dbReference type="ChEBI" id="CHEBI:58053"/>
        <dbReference type="ChEBI" id="CHEBI:61402"/>
        <dbReference type="EC" id="3.6.1.66"/>
    </reaction>
</comment>
<keyword evidence="3 10" id="KW-0479">Metal-binding</keyword>
<evidence type="ECO:0000256" key="8">
    <source>
        <dbReference type="ARBA" id="ARBA00051875"/>
    </source>
</evidence>
<evidence type="ECO:0000313" key="12">
    <source>
        <dbReference type="EMBL" id="MCT7359401.1"/>
    </source>
</evidence>
<comment type="catalytic activity">
    <reaction evidence="8 10">
        <text>dITP + H2O = dIMP + diphosphate + H(+)</text>
        <dbReference type="Rhea" id="RHEA:28342"/>
        <dbReference type="ChEBI" id="CHEBI:15377"/>
        <dbReference type="ChEBI" id="CHEBI:15378"/>
        <dbReference type="ChEBI" id="CHEBI:33019"/>
        <dbReference type="ChEBI" id="CHEBI:61194"/>
        <dbReference type="ChEBI" id="CHEBI:61382"/>
        <dbReference type="EC" id="3.6.1.66"/>
    </reaction>
</comment>
<feature type="binding site" evidence="10">
    <location>
        <position position="185"/>
    </location>
    <ligand>
        <name>substrate</name>
    </ligand>
</feature>
<feature type="binding site" evidence="10">
    <location>
        <begin position="162"/>
        <end position="165"/>
    </location>
    <ligand>
        <name>substrate</name>
    </ligand>
</feature>
<feature type="binding site" evidence="10">
    <location>
        <position position="73"/>
    </location>
    <ligand>
        <name>Mg(2+)</name>
        <dbReference type="ChEBI" id="CHEBI:18420"/>
    </ligand>
</feature>
<evidence type="ECO:0000256" key="10">
    <source>
        <dbReference type="HAMAP-Rule" id="MF_01405"/>
    </source>
</evidence>
<comment type="cofactor">
    <cofactor evidence="10">
        <name>Mg(2+)</name>
        <dbReference type="ChEBI" id="CHEBI:18420"/>
    </cofactor>
    <text evidence="10">Binds 1 Mg(2+) ion per subunit.</text>
</comment>
<dbReference type="SUPFAM" id="SSF52972">
    <property type="entry name" value="ITPase-like"/>
    <property type="match status" value="1"/>
</dbReference>
<dbReference type="FunFam" id="3.90.950.10:FF:000001">
    <property type="entry name" value="dITP/XTP pyrophosphatase"/>
    <property type="match status" value="1"/>
</dbReference>
<feature type="binding site" evidence="10">
    <location>
        <position position="74"/>
    </location>
    <ligand>
        <name>substrate</name>
    </ligand>
</feature>
<evidence type="ECO:0000256" key="3">
    <source>
        <dbReference type="ARBA" id="ARBA00022723"/>
    </source>
</evidence>
<comment type="catalytic activity">
    <reaction evidence="9 10">
        <text>XTP + H2O = XMP + diphosphate + H(+)</text>
        <dbReference type="Rhea" id="RHEA:28610"/>
        <dbReference type="ChEBI" id="CHEBI:15377"/>
        <dbReference type="ChEBI" id="CHEBI:15378"/>
        <dbReference type="ChEBI" id="CHEBI:33019"/>
        <dbReference type="ChEBI" id="CHEBI:57464"/>
        <dbReference type="ChEBI" id="CHEBI:61314"/>
        <dbReference type="EC" id="3.6.1.66"/>
    </reaction>
</comment>
<evidence type="ECO:0000256" key="4">
    <source>
        <dbReference type="ARBA" id="ARBA00022741"/>
    </source>
</evidence>
<dbReference type="Pfam" id="PF01725">
    <property type="entry name" value="Ham1p_like"/>
    <property type="match status" value="1"/>
</dbReference>
<dbReference type="EC" id="3.6.1.66" evidence="10"/>
<comment type="function">
    <text evidence="10">Pyrophosphatase that catalyzes the hydrolysis of nucleoside triphosphates to their monophosphate derivatives, with a high preference for the non-canonical purine nucleotides XTP (xanthosine triphosphate), dITP (deoxyinosine triphosphate) and ITP. Seems to function as a house-cleaning enzyme that removes non-canonical purine nucleotides from the nucleotide pool, thus preventing their incorporation into DNA/RNA and avoiding chromosomal lesions.</text>
</comment>
<evidence type="ECO:0000256" key="9">
    <source>
        <dbReference type="ARBA" id="ARBA00052017"/>
    </source>
</evidence>
<feature type="active site" description="Proton acceptor" evidence="10">
    <location>
        <position position="73"/>
    </location>
</feature>
<keyword evidence="6 10" id="KW-0460">Magnesium</keyword>
<dbReference type="AlphaFoldDB" id="A0A9X3AHI4"/>
<keyword evidence="5 10" id="KW-0378">Hydrolase</keyword>
<evidence type="ECO:0000256" key="2">
    <source>
        <dbReference type="ARBA" id="ARBA00011738"/>
    </source>
</evidence>
<dbReference type="Gene3D" id="3.90.950.10">
    <property type="match status" value="1"/>
</dbReference>
<comment type="subunit">
    <text evidence="2 10">Homodimer.</text>
</comment>
<comment type="caution">
    <text evidence="12">The sequence shown here is derived from an EMBL/GenBank/DDBJ whole genome shotgun (WGS) entry which is preliminary data.</text>
</comment>
<dbReference type="PANTHER" id="PTHR11067">
    <property type="entry name" value="INOSINE TRIPHOSPHATE PYROPHOSPHATASE/HAM1 PROTEIN"/>
    <property type="match status" value="1"/>
</dbReference>
<dbReference type="GO" id="GO:0009117">
    <property type="term" value="P:nucleotide metabolic process"/>
    <property type="evidence" value="ECO:0007669"/>
    <property type="project" value="UniProtKB-KW"/>
</dbReference>
<reference evidence="12" key="1">
    <citation type="journal article" date="2022" name="Front. Microbiol.">
        <title>Genome-based taxonomic rearrangement of Oceanobacter-related bacteria including the description of Thalassolituus hydrocarbonoclasticus sp. nov. and Thalassolituus pacificus sp. nov. and emended description of the genus Thalassolituus.</title>
        <authorList>
            <person name="Dong C."/>
            <person name="Wei L."/>
            <person name="Wang J."/>
            <person name="Lai Q."/>
            <person name="Huang Z."/>
            <person name="Shao Z."/>
        </authorList>
    </citation>
    <scope>NUCLEOTIDE SEQUENCE</scope>
    <source>
        <strain evidence="12">59MF3M-4</strain>
    </source>
</reference>
<organism evidence="12 13">
    <name type="scientific">Thalassolituus pacificus</name>
    <dbReference type="NCBI Taxonomy" id="2975440"/>
    <lineage>
        <taxon>Bacteria</taxon>
        <taxon>Pseudomonadati</taxon>
        <taxon>Pseudomonadota</taxon>
        <taxon>Gammaproteobacteria</taxon>
        <taxon>Oceanospirillales</taxon>
        <taxon>Oceanospirillaceae</taxon>
        <taxon>Thalassolituus</taxon>
    </lineage>
</organism>
<dbReference type="RefSeq" id="WP_260976261.1">
    <property type="nucleotide sequence ID" value="NZ_JAOANI010000015.1"/>
</dbReference>
<dbReference type="GO" id="GO:0035870">
    <property type="term" value="F:dITP diphosphatase activity"/>
    <property type="evidence" value="ECO:0007669"/>
    <property type="project" value="UniProtKB-UniRule"/>
</dbReference>
<dbReference type="GO" id="GO:0046872">
    <property type="term" value="F:metal ion binding"/>
    <property type="evidence" value="ECO:0007669"/>
    <property type="project" value="UniProtKB-KW"/>
</dbReference>
<evidence type="ECO:0000256" key="7">
    <source>
        <dbReference type="ARBA" id="ARBA00023080"/>
    </source>
</evidence>
<accession>A0A9X3AHI4</accession>
<dbReference type="InterPro" id="IPR002637">
    <property type="entry name" value="RdgB/HAM1"/>
</dbReference>
<dbReference type="GO" id="GO:0036222">
    <property type="term" value="F:XTP diphosphatase activity"/>
    <property type="evidence" value="ECO:0007669"/>
    <property type="project" value="UniProtKB-UniRule"/>
</dbReference>
<protein>
    <recommendedName>
        <fullName evidence="10">dITP/XTP pyrophosphatase</fullName>
        <ecNumber evidence="10">3.6.1.66</ecNumber>
    </recommendedName>
    <alternativeName>
        <fullName evidence="10">Non-canonical purine NTP pyrophosphatase</fullName>
    </alternativeName>
    <alternativeName>
        <fullName evidence="10">Non-standard purine NTP pyrophosphatase</fullName>
    </alternativeName>
    <alternativeName>
        <fullName evidence="10">Nucleoside-triphosphate diphosphatase</fullName>
    </alternativeName>
    <alternativeName>
        <fullName evidence="10">Nucleoside-triphosphate pyrophosphatase</fullName>
        <shortName evidence="10">NTPase</shortName>
    </alternativeName>
</protein>
<keyword evidence="7 10" id="KW-0546">Nucleotide metabolism</keyword>
<keyword evidence="13" id="KW-1185">Reference proteome</keyword>
<comment type="similarity">
    <text evidence="1 10 11">Belongs to the HAM1 NTPase family.</text>
</comment>
<proteinExistence type="inferred from homology"/>
<dbReference type="GO" id="GO:0000166">
    <property type="term" value="F:nucleotide binding"/>
    <property type="evidence" value="ECO:0007669"/>
    <property type="project" value="UniProtKB-KW"/>
</dbReference>
<dbReference type="EMBL" id="JAOANI010000015">
    <property type="protein sequence ID" value="MCT7359401.1"/>
    <property type="molecule type" value="Genomic_DNA"/>
</dbReference>
<feature type="binding site" evidence="10">
    <location>
        <begin position="8"/>
        <end position="13"/>
    </location>
    <ligand>
        <name>substrate</name>
    </ligand>
</feature>
<sequence>MSKIVLASGNAGKLREFSALFDTHFAEQNIELIPQTQLNVIEAEETGLSFVENAILKARNACAATGLPALADDSGLEVDALQGAPGIYSARYAAADDGFGQGDSANNAKLLAALKDVPEAQRTARFQCVLVYMRHAADPTPQVFQGSWEGRILTAPEGHDGFGYDPLFFVPGEGCASASLSKERKNQLSHRGQAIQQLLARWHV</sequence>
<dbReference type="InterPro" id="IPR020922">
    <property type="entry name" value="dITP/XTP_pyrophosphatase"/>
</dbReference>
<dbReference type="GO" id="GO:0009146">
    <property type="term" value="P:purine nucleoside triphosphate catabolic process"/>
    <property type="evidence" value="ECO:0007669"/>
    <property type="project" value="UniProtKB-UniRule"/>
</dbReference>